<sequence length="245" mass="27736">MNTDSVAKQGKTKQLFLTLLFIFIFSVTCFSFITSEMFTVGSVIVEGNKYIEQDEIYKIAGIPENLNIFRLNTTEIQLKLKKDLRIADVDVTRKFPSTIQINVTERMPIACIACEYGFVEVDKHGIVLTAYKNLKTIHIPMLTGISLSGLYVGDSVEQPDIKQTLVYLAMLNEATLNQISEINLANNQQIVAYTNNAVQVRIGSMDRVEEKAKVTEEFLQELKQTNLAIEYIDLTFASPFIKFKQ</sequence>
<accession>A0A9Y2AKK2</accession>
<keyword evidence="2" id="KW-1003">Cell membrane</keyword>
<feature type="transmembrane region" description="Helical" evidence="8">
    <location>
        <begin position="15"/>
        <end position="33"/>
    </location>
</feature>
<organism evidence="10 11">
    <name type="scientific">Selenobaculum gibii</name>
    <dbReference type="NCBI Taxonomy" id="3054208"/>
    <lineage>
        <taxon>Bacteria</taxon>
        <taxon>Bacillati</taxon>
        <taxon>Bacillota</taxon>
        <taxon>Negativicutes</taxon>
        <taxon>Selenomonadales</taxon>
        <taxon>Selenomonadaceae</taxon>
        <taxon>Selenobaculum</taxon>
    </lineage>
</organism>
<feature type="domain" description="POTRA" evidence="9">
    <location>
        <begin position="38"/>
        <end position="106"/>
    </location>
</feature>
<dbReference type="GO" id="GO:0005886">
    <property type="term" value="C:plasma membrane"/>
    <property type="evidence" value="ECO:0007669"/>
    <property type="project" value="TreeGrafter"/>
</dbReference>
<dbReference type="EMBL" id="CP120678">
    <property type="protein sequence ID" value="WIW71677.1"/>
    <property type="molecule type" value="Genomic_DNA"/>
</dbReference>
<dbReference type="InterPro" id="IPR013685">
    <property type="entry name" value="POTRA_FtsQ_type"/>
</dbReference>
<evidence type="ECO:0000256" key="3">
    <source>
        <dbReference type="ARBA" id="ARBA00022618"/>
    </source>
</evidence>
<reference evidence="10" key="1">
    <citation type="submission" date="2023-03" db="EMBL/GenBank/DDBJ databases">
        <title>Selenobaculum gbiensis gen. nov. sp. nov., a new bacterium isolated from the gut microbiota of IBD patient.</title>
        <authorList>
            <person name="Yeo S."/>
            <person name="Park H."/>
            <person name="Huh C.S."/>
        </authorList>
    </citation>
    <scope>NUCLEOTIDE SEQUENCE</scope>
    <source>
        <strain evidence="10">ICN-92133</strain>
    </source>
</reference>
<dbReference type="PANTHER" id="PTHR37820">
    <property type="entry name" value="CELL DIVISION PROTEIN DIVIB"/>
    <property type="match status" value="1"/>
</dbReference>
<dbReference type="InterPro" id="IPR034746">
    <property type="entry name" value="POTRA"/>
</dbReference>
<keyword evidence="3" id="KW-0132">Cell division</keyword>
<evidence type="ECO:0000259" key="9">
    <source>
        <dbReference type="PROSITE" id="PS51779"/>
    </source>
</evidence>
<evidence type="ECO:0000313" key="10">
    <source>
        <dbReference type="EMBL" id="WIW71677.1"/>
    </source>
</evidence>
<dbReference type="Gene3D" id="3.40.50.10960">
    <property type="match status" value="1"/>
</dbReference>
<gene>
    <name evidence="10" type="ORF">P3F81_05085</name>
</gene>
<dbReference type="InterPro" id="IPR050487">
    <property type="entry name" value="FtsQ_DivIB"/>
</dbReference>
<dbReference type="InterPro" id="IPR005548">
    <property type="entry name" value="Cell_div_FtsQ/DivIB_C"/>
</dbReference>
<evidence type="ECO:0000256" key="7">
    <source>
        <dbReference type="ARBA" id="ARBA00023306"/>
    </source>
</evidence>
<evidence type="ECO:0000256" key="1">
    <source>
        <dbReference type="ARBA" id="ARBA00004370"/>
    </source>
</evidence>
<protein>
    <submittedName>
        <fullName evidence="10">FtsQ-type POTRA domain-containing protein</fullName>
    </submittedName>
</protein>
<evidence type="ECO:0000313" key="11">
    <source>
        <dbReference type="Proteomes" id="UP001243623"/>
    </source>
</evidence>
<proteinExistence type="predicted"/>
<keyword evidence="5 8" id="KW-1133">Transmembrane helix</keyword>
<evidence type="ECO:0000256" key="6">
    <source>
        <dbReference type="ARBA" id="ARBA00023136"/>
    </source>
</evidence>
<evidence type="ECO:0000256" key="8">
    <source>
        <dbReference type="SAM" id="Phobius"/>
    </source>
</evidence>
<dbReference type="Pfam" id="PF03799">
    <property type="entry name" value="FtsQ_DivIB_C"/>
    <property type="match status" value="1"/>
</dbReference>
<keyword evidence="11" id="KW-1185">Reference proteome</keyword>
<keyword evidence="7" id="KW-0131">Cell cycle</keyword>
<dbReference type="PANTHER" id="PTHR37820:SF1">
    <property type="entry name" value="CELL DIVISION PROTEIN FTSQ"/>
    <property type="match status" value="1"/>
</dbReference>
<dbReference type="Proteomes" id="UP001243623">
    <property type="component" value="Chromosome"/>
</dbReference>
<dbReference type="PROSITE" id="PS51779">
    <property type="entry name" value="POTRA"/>
    <property type="match status" value="1"/>
</dbReference>
<dbReference type="AlphaFoldDB" id="A0A9Y2AKK2"/>
<comment type="subcellular location">
    <subcellularLocation>
        <location evidence="1">Membrane</location>
    </subcellularLocation>
</comment>
<evidence type="ECO:0000256" key="4">
    <source>
        <dbReference type="ARBA" id="ARBA00022692"/>
    </source>
</evidence>
<evidence type="ECO:0000256" key="5">
    <source>
        <dbReference type="ARBA" id="ARBA00022989"/>
    </source>
</evidence>
<evidence type="ECO:0000256" key="2">
    <source>
        <dbReference type="ARBA" id="ARBA00022475"/>
    </source>
</evidence>
<dbReference type="RefSeq" id="WP_309320718.1">
    <property type="nucleotide sequence ID" value="NZ_CP120678.1"/>
</dbReference>
<keyword evidence="4 8" id="KW-0812">Transmembrane</keyword>
<dbReference type="Gene3D" id="3.10.20.310">
    <property type="entry name" value="membrane protein fhac"/>
    <property type="match status" value="1"/>
</dbReference>
<dbReference type="KEGG" id="sgbi:P3F81_05085"/>
<name>A0A9Y2AKK2_9FIRM</name>
<dbReference type="Pfam" id="PF08478">
    <property type="entry name" value="POTRA_1"/>
    <property type="match status" value="1"/>
</dbReference>
<keyword evidence="6 8" id="KW-0472">Membrane</keyword>
<dbReference type="GO" id="GO:0051301">
    <property type="term" value="P:cell division"/>
    <property type="evidence" value="ECO:0007669"/>
    <property type="project" value="UniProtKB-KW"/>
</dbReference>